<dbReference type="SUPFAM" id="SSF54909">
    <property type="entry name" value="Dimeric alpha+beta barrel"/>
    <property type="match status" value="1"/>
</dbReference>
<organism evidence="1 2">
    <name type="scientific">Crystallibacter crystallopoietes</name>
    <dbReference type="NCBI Taxonomy" id="37928"/>
    <lineage>
        <taxon>Bacteria</taxon>
        <taxon>Bacillati</taxon>
        <taxon>Actinomycetota</taxon>
        <taxon>Actinomycetes</taxon>
        <taxon>Micrococcales</taxon>
        <taxon>Micrococcaceae</taxon>
        <taxon>Crystallibacter</taxon>
    </lineage>
</organism>
<dbReference type="KEGG" id="acry:AC20117_23050"/>
<proteinExistence type="predicted"/>
<dbReference type="AlphaFoldDB" id="A0A1H1HWJ4"/>
<evidence type="ECO:0000313" key="2">
    <source>
        <dbReference type="Proteomes" id="UP000181917"/>
    </source>
</evidence>
<protein>
    <submittedName>
        <fullName evidence="1">Uncharacterized protein</fullName>
    </submittedName>
</protein>
<sequence>MTALALIESIGALAIENATATALKVQRWRSEETRIMTLQGPWTDLQHAVRELDFTEKPARDGTGRDLSWQIGDLSSEAGAAGWPLDKWLFTVISTIPADDQEEFEEWFDTEHIPLLLSIPGWRISRRYQVMASSDGSTHLTLHLLDGPHVLHAPERAAAANTGWASSLANRSWFALNRRTVYAPLSGTRPA</sequence>
<dbReference type="InterPro" id="IPR011008">
    <property type="entry name" value="Dimeric_a/b-barrel"/>
</dbReference>
<reference evidence="1 2" key="1">
    <citation type="submission" date="2016-10" db="EMBL/GenBank/DDBJ databases">
        <authorList>
            <person name="de Groot N.N."/>
        </authorList>
    </citation>
    <scope>NUCLEOTIDE SEQUENCE [LARGE SCALE GENOMIC DNA]</scope>
    <source>
        <strain evidence="1 2">DSM 20117</strain>
    </source>
</reference>
<gene>
    <name evidence="1" type="ORF">SAMN04489742_4739</name>
</gene>
<name>A0A1H1HWJ4_9MICC</name>
<dbReference type="OrthoDB" id="3481501at2"/>
<evidence type="ECO:0000313" key="1">
    <source>
        <dbReference type="EMBL" id="SDR29852.1"/>
    </source>
</evidence>
<dbReference type="STRING" id="37928.SAMN04489742_4739"/>
<keyword evidence="2" id="KW-1185">Reference proteome</keyword>
<dbReference type="RefSeq" id="WP_074703523.1">
    <property type="nucleotide sequence ID" value="NZ_CP018865.1"/>
</dbReference>
<dbReference type="EMBL" id="FNKH01000003">
    <property type="protein sequence ID" value="SDR29852.1"/>
    <property type="molecule type" value="Genomic_DNA"/>
</dbReference>
<accession>A0A1H1HWJ4</accession>
<dbReference type="Proteomes" id="UP000181917">
    <property type="component" value="Unassembled WGS sequence"/>
</dbReference>